<dbReference type="GO" id="GO:0016811">
    <property type="term" value="F:hydrolase activity, acting on carbon-nitrogen (but not peptide) bonds, in linear amides"/>
    <property type="evidence" value="ECO:0007669"/>
    <property type="project" value="TreeGrafter"/>
</dbReference>
<evidence type="ECO:0000256" key="1">
    <source>
        <dbReference type="ARBA" id="ARBA00022801"/>
    </source>
</evidence>
<dbReference type="EC" id="3.5.1.100" evidence="4"/>
<organism evidence="4 5">
    <name type="scientific">Paludisphaera borealis</name>
    <dbReference type="NCBI Taxonomy" id="1387353"/>
    <lineage>
        <taxon>Bacteria</taxon>
        <taxon>Pseudomonadati</taxon>
        <taxon>Planctomycetota</taxon>
        <taxon>Planctomycetia</taxon>
        <taxon>Isosphaerales</taxon>
        <taxon>Isosphaeraceae</taxon>
        <taxon>Paludisphaera</taxon>
    </lineage>
</organism>
<keyword evidence="5" id="KW-1185">Reference proteome</keyword>
<dbReference type="PANTHER" id="PTHR43674:SF2">
    <property type="entry name" value="BETA-UREIDOPROPIONASE"/>
    <property type="match status" value="1"/>
</dbReference>
<dbReference type="KEGG" id="pbor:BSF38_04950"/>
<name>A0A1U7CWR9_9BACT</name>
<feature type="signal peptide" evidence="2">
    <location>
        <begin position="1"/>
        <end position="32"/>
    </location>
</feature>
<dbReference type="CDD" id="cd07197">
    <property type="entry name" value="nitrilase"/>
    <property type="match status" value="1"/>
</dbReference>
<protein>
    <submittedName>
        <fullName evidence="4">(R)-stereoselective amidase</fullName>
        <ecNumber evidence="4">3.5.1.100</ecNumber>
    </submittedName>
</protein>
<dbReference type="SUPFAM" id="SSF56317">
    <property type="entry name" value="Carbon-nitrogen hydrolase"/>
    <property type="match status" value="1"/>
</dbReference>
<dbReference type="EMBL" id="CP019082">
    <property type="protein sequence ID" value="APW63384.1"/>
    <property type="molecule type" value="Genomic_DNA"/>
</dbReference>
<dbReference type="Gene3D" id="3.60.110.10">
    <property type="entry name" value="Carbon-nitrogen hydrolase"/>
    <property type="match status" value="1"/>
</dbReference>
<dbReference type="PANTHER" id="PTHR43674">
    <property type="entry name" value="NITRILASE C965.09-RELATED"/>
    <property type="match status" value="1"/>
</dbReference>
<keyword evidence="2" id="KW-0732">Signal</keyword>
<dbReference type="InterPro" id="IPR036526">
    <property type="entry name" value="C-N_Hydrolase_sf"/>
</dbReference>
<dbReference type="InterPro" id="IPR050345">
    <property type="entry name" value="Aliph_Amidase/BUP"/>
</dbReference>
<dbReference type="Proteomes" id="UP000186309">
    <property type="component" value="Chromosome"/>
</dbReference>
<accession>A0A1U7CWR9</accession>
<evidence type="ECO:0000259" key="3">
    <source>
        <dbReference type="PROSITE" id="PS50263"/>
    </source>
</evidence>
<feature type="chain" id="PRO_5012549912" evidence="2">
    <location>
        <begin position="33"/>
        <end position="464"/>
    </location>
</feature>
<feature type="domain" description="CN hydrolase" evidence="3">
    <location>
        <begin position="208"/>
        <end position="434"/>
    </location>
</feature>
<dbReference type="STRING" id="1387353.BSF38_04950"/>
<dbReference type="AlphaFoldDB" id="A0A1U7CWR9"/>
<evidence type="ECO:0000313" key="5">
    <source>
        <dbReference type="Proteomes" id="UP000186309"/>
    </source>
</evidence>
<dbReference type="Gene3D" id="2.60.120.260">
    <property type="entry name" value="Galactose-binding domain-like"/>
    <property type="match status" value="1"/>
</dbReference>
<dbReference type="PROSITE" id="PS50263">
    <property type="entry name" value="CN_HYDROLASE"/>
    <property type="match status" value="1"/>
</dbReference>
<evidence type="ECO:0000313" key="4">
    <source>
        <dbReference type="EMBL" id="APW63384.1"/>
    </source>
</evidence>
<dbReference type="Pfam" id="PF00795">
    <property type="entry name" value="CN_hydrolase"/>
    <property type="match status" value="1"/>
</dbReference>
<dbReference type="OrthoDB" id="2826359at2"/>
<sequence>MMRSMTRGRLPGRLFAAALVGACVAAAPPPSAAVEVPDDAGWSTGAPRDEIRPEFACEPGDEPGRPAVLIIKAGPRDGVDGCWTKAFPVTGGRHYRFDARYQAKGVEVPRRSVVAELHWRDANGQHVPLDEPAVSGYLQGATPMAETEFPTTRGDDGRGWAEVSDTYRAPAHATQAVVELHLRWARDGEVRWRGVSLSETTAPSPRTVRLATVHFKPSGGNTPEENRRLYEPFIAEAARRKADLVVLGETLTYLGLGKKYQEVAEPIPGPSTEYFGRLAKRHDLHIVAGLLERDGNLVYNVAVLIGPDGAIVGKYRKVCLPRGEVEGGIAPGSSYPVFSTRFGKVGMMVCYDGFFPEVARELTNHGAEVIAWPVWGCNPLLARARACENHVYVVSSTYEDVSHNWMISAVFDHTGEIIAQAKDWGTVAVAEVDLDRRLKWVSLGDFKAEIPRHRPVATAGESDR</sequence>
<gene>
    <name evidence="4" type="primary">ramA_5</name>
    <name evidence="4" type="ORF">BSF38_04950</name>
</gene>
<keyword evidence="1 4" id="KW-0378">Hydrolase</keyword>
<evidence type="ECO:0000256" key="2">
    <source>
        <dbReference type="SAM" id="SignalP"/>
    </source>
</evidence>
<proteinExistence type="predicted"/>
<reference evidence="5" key="1">
    <citation type="submission" date="2016-12" db="EMBL/GenBank/DDBJ databases">
        <title>Comparative genomics of four Isosphaeraceae planctomycetes: a common pool of plasmids and glycoside hydrolase genes.</title>
        <authorList>
            <person name="Ivanova A."/>
        </authorList>
    </citation>
    <scope>NUCLEOTIDE SEQUENCE [LARGE SCALE GENOMIC DNA]</scope>
    <source>
        <strain evidence="5">PX4</strain>
    </source>
</reference>
<dbReference type="InterPro" id="IPR003010">
    <property type="entry name" value="C-N_Hydrolase"/>
</dbReference>